<protein>
    <submittedName>
        <fullName evidence="1">Uncharacterized protein</fullName>
    </submittedName>
</protein>
<evidence type="ECO:0000313" key="2">
    <source>
        <dbReference type="Proteomes" id="UP000790377"/>
    </source>
</evidence>
<sequence length="237" mass="26375">MNNLILYPKLPFIFASTSSFNSALTRPNPPADVSERVKGSFYEVLVPFILPTTLRILAWAPCIAEGAIALSKLFPSSTSSKVLSVLLRNGKLPAFSLDRYVIAGTALTMLSSITRIWAIRTLGRHFTHELSIKKDHKLVTDGPYSFVRHPSYTAAALATTGLTILHASPGSFLRVCGWLDSTFGKTVAVVWVMQYILGIWVTISRSKREDEFLRGHFGAEWDKYAERVKYRLIPGLV</sequence>
<name>A0ACB8AK92_9AGAM</name>
<evidence type="ECO:0000313" key="1">
    <source>
        <dbReference type="EMBL" id="KAH7913610.1"/>
    </source>
</evidence>
<keyword evidence="2" id="KW-1185">Reference proteome</keyword>
<comment type="caution">
    <text evidence="1">The sequence shown here is derived from an EMBL/GenBank/DDBJ whole genome shotgun (WGS) entry which is preliminary data.</text>
</comment>
<organism evidence="1 2">
    <name type="scientific">Hygrophoropsis aurantiaca</name>
    <dbReference type="NCBI Taxonomy" id="72124"/>
    <lineage>
        <taxon>Eukaryota</taxon>
        <taxon>Fungi</taxon>
        <taxon>Dikarya</taxon>
        <taxon>Basidiomycota</taxon>
        <taxon>Agaricomycotina</taxon>
        <taxon>Agaricomycetes</taxon>
        <taxon>Agaricomycetidae</taxon>
        <taxon>Boletales</taxon>
        <taxon>Coniophorineae</taxon>
        <taxon>Hygrophoropsidaceae</taxon>
        <taxon>Hygrophoropsis</taxon>
    </lineage>
</organism>
<reference evidence="1" key="1">
    <citation type="journal article" date="2021" name="New Phytol.">
        <title>Evolutionary innovations through gain and loss of genes in the ectomycorrhizal Boletales.</title>
        <authorList>
            <person name="Wu G."/>
            <person name="Miyauchi S."/>
            <person name="Morin E."/>
            <person name="Kuo A."/>
            <person name="Drula E."/>
            <person name="Varga T."/>
            <person name="Kohler A."/>
            <person name="Feng B."/>
            <person name="Cao Y."/>
            <person name="Lipzen A."/>
            <person name="Daum C."/>
            <person name="Hundley H."/>
            <person name="Pangilinan J."/>
            <person name="Johnson J."/>
            <person name="Barry K."/>
            <person name="LaButti K."/>
            <person name="Ng V."/>
            <person name="Ahrendt S."/>
            <person name="Min B."/>
            <person name="Choi I.G."/>
            <person name="Park H."/>
            <person name="Plett J.M."/>
            <person name="Magnuson J."/>
            <person name="Spatafora J.W."/>
            <person name="Nagy L.G."/>
            <person name="Henrissat B."/>
            <person name="Grigoriev I.V."/>
            <person name="Yang Z.L."/>
            <person name="Xu J."/>
            <person name="Martin F.M."/>
        </authorList>
    </citation>
    <scope>NUCLEOTIDE SEQUENCE</scope>
    <source>
        <strain evidence="1">ATCC 28755</strain>
    </source>
</reference>
<gene>
    <name evidence="1" type="ORF">BJ138DRAFT_1145622</name>
</gene>
<accession>A0ACB8AK92</accession>
<dbReference type="Proteomes" id="UP000790377">
    <property type="component" value="Unassembled WGS sequence"/>
</dbReference>
<dbReference type="EMBL" id="MU267627">
    <property type="protein sequence ID" value="KAH7913610.1"/>
    <property type="molecule type" value="Genomic_DNA"/>
</dbReference>
<proteinExistence type="predicted"/>